<reference evidence="2" key="1">
    <citation type="journal article" date="2008" name="Nat. Genet.">
        <title>The Pristionchus pacificus genome provides a unique perspective on nematode lifestyle and parasitism.</title>
        <authorList>
            <person name="Dieterich C."/>
            <person name="Clifton S.W."/>
            <person name="Schuster L.N."/>
            <person name="Chinwalla A."/>
            <person name="Delehaunty K."/>
            <person name="Dinkelacker I."/>
            <person name="Fulton L."/>
            <person name="Fulton R."/>
            <person name="Godfrey J."/>
            <person name="Minx P."/>
            <person name="Mitreva M."/>
            <person name="Roeseler W."/>
            <person name="Tian H."/>
            <person name="Witte H."/>
            <person name="Yang S.P."/>
            <person name="Wilson R.K."/>
            <person name="Sommer R.J."/>
        </authorList>
    </citation>
    <scope>NUCLEOTIDE SEQUENCE [LARGE SCALE GENOMIC DNA]</scope>
    <source>
        <strain evidence="2">PS312</strain>
    </source>
</reference>
<accession>A0A2A6CI26</accession>
<accession>A0A8R1YKE9</accession>
<dbReference type="Proteomes" id="UP000005239">
    <property type="component" value="Unassembled WGS sequence"/>
</dbReference>
<evidence type="ECO:0000313" key="2">
    <source>
        <dbReference type="Proteomes" id="UP000005239"/>
    </source>
</evidence>
<evidence type="ECO:0000313" key="1">
    <source>
        <dbReference type="EnsemblMetazoa" id="PPA28562.1"/>
    </source>
</evidence>
<sequence length="677" mass="73735">MSLLISEYVETGWDCDSSKQSASVIGTEWGAMGNGRCDGGQEEDTEPAKEGRAGMRAAVIAVITILPTAWACLATDPGTTPSIPNCAKCEPGSFYREDVICPNFGEVQGVSCEILNKTEAFSYNTGHQCLEQYDELQATFTCPEGTFVYVDAQNIDPFTIRAEDWDFRIRCSYDDLGKWLFTTTENDTGELVNSVTCFRKTSCTGCTTPLRAGDPTNPADCPPGYRCQPFVGAPGVGDEQGCAIYTAECGDADYIFKLVGGTFDIITKAEVDGADAYGPVCLNGQWSYIRAAKGIYYTAIDSVTCGITIPFICLFGQSMQRWPKGENVVSSSSSSTSTGRPPTNTWIVDGCGNLPAPDFPTILTAYHLWLLQQLQPCSTSYPMRSPPRSRSPTASIHEGRAGPRMGMIRDQRSKINSRCDSTSWTSLSKPSARNSACLATHPISMPDIDYEEEDPNCAKCEPGSFYREDIICPNFGEVQGVSCEILHKTDAFSYNTGHQCLEATLICPEGTFVYVDAQNIDLFWIRAEDWDFRIRCSYYDLGKWLFTTTENDTGELVNSVTCFRKTSCTGCTTPLRAGDPTNPADCPPGYRCQPFVGAPGVGDEQGCATYTAECGDADYIFKLVGGTFDIITKAEVDGADAYGPVCLNGQWSYIRAAKGIYYTAIDSVTCGFRPIGK</sequence>
<protein>
    <submittedName>
        <fullName evidence="1">Uncharacterized protein</fullName>
    </submittedName>
</protein>
<reference evidence="1" key="2">
    <citation type="submission" date="2022-06" db="UniProtKB">
        <authorList>
            <consortium name="EnsemblMetazoa"/>
        </authorList>
    </citation>
    <scope>IDENTIFICATION</scope>
    <source>
        <strain evidence="1">PS312</strain>
    </source>
</reference>
<dbReference type="AlphaFoldDB" id="A0A2A6CI26"/>
<dbReference type="EnsemblMetazoa" id="PPA28562.1">
    <property type="protein sequence ID" value="PPA28562.1"/>
    <property type="gene ID" value="WBGene00118116"/>
</dbReference>
<proteinExistence type="predicted"/>
<gene>
    <name evidence="1" type="primary">WBGene00118116</name>
</gene>
<organism evidence="1 2">
    <name type="scientific">Pristionchus pacificus</name>
    <name type="common">Parasitic nematode worm</name>
    <dbReference type="NCBI Taxonomy" id="54126"/>
    <lineage>
        <taxon>Eukaryota</taxon>
        <taxon>Metazoa</taxon>
        <taxon>Ecdysozoa</taxon>
        <taxon>Nematoda</taxon>
        <taxon>Chromadorea</taxon>
        <taxon>Rhabditida</taxon>
        <taxon>Rhabditina</taxon>
        <taxon>Diplogasteromorpha</taxon>
        <taxon>Diplogasteroidea</taxon>
        <taxon>Neodiplogasteridae</taxon>
        <taxon>Pristionchus</taxon>
    </lineage>
</organism>
<keyword evidence="2" id="KW-1185">Reference proteome</keyword>
<name>A0A2A6CI26_PRIPA</name>